<accession>A0A0M3I7H1</accession>
<evidence type="ECO:0000313" key="2">
    <source>
        <dbReference type="WBParaSite" id="ALUE_0001313501-mRNA-1"/>
    </source>
</evidence>
<proteinExistence type="predicted"/>
<dbReference type="AlphaFoldDB" id="A0A0M3I7H1"/>
<organism evidence="1 2">
    <name type="scientific">Ascaris lumbricoides</name>
    <name type="common">Giant roundworm</name>
    <dbReference type="NCBI Taxonomy" id="6252"/>
    <lineage>
        <taxon>Eukaryota</taxon>
        <taxon>Metazoa</taxon>
        <taxon>Ecdysozoa</taxon>
        <taxon>Nematoda</taxon>
        <taxon>Chromadorea</taxon>
        <taxon>Rhabditida</taxon>
        <taxon>Spirurina</taxon>
        <taxon>Ascaridomorpha</taxon>
        <taxon>Ascaridoidea</taxon>
        <taxon>Ascarididae</taxon>
        <taxon>Ascaris</taxon>
    </lineage>
</organism>
<dbReference type="Proteomes" id="UP000036681">
    <property type="component" value="Unplaced"/>
</dbReference>
<dbReference type="WBParaSite" id="ALUE_0001313501-mRNA-1">
    <property type="protein sequence ID" value="ALUE_0001313501-mRNA-1"/>
    <property type="gene ID" value="ALUE_0001313501"/>
</dbReference>
<sequence length="82" mass="9687">MFQQINFDKCIKRAKKEAILPVISCSNLYKKRTGLQNEINRFQDILRGSKRKDNEGEIVEESSRLGNKNCFFSLVQCSFYYR</sequence>
<protein>
    <submittedName>
        <fullName evidence="2">Uncharacterized protein</fullName>
    </submittedName>
</protein>
<reference evidence="2" key="1">
    <citation type="submission" date="2017-02" db="UniProtKB">
        <authorList>
            <consortium name="WormBaseParasite"/>
        </authorList>
    </citation>
    <scope>IDENTIFICATION</scope>
</reference>
<keyword evidence="1" id="KW-1185">Reference proteome</keyword>
<name>A0A0M3I7H1_ASCLU</name>
<evidence type="ECO:0000313" key="1">
    <source>
        <dbReference type="Proteomes" id="UP000036681"/>
    </source>
</evidence>